<dbReference type="Proteomes" id="UP000703269">
    <property type="component" value="Unassembled WGS sequence"/>
</dbReference>
<reference evidence="3 4" key="1">
    <citation type="submission" date="2021-08" db="EMBL/GenBank/DDBJ databases">
        <title>Draft Genome Sequence of Phanerochaete sordida strain YK-624.</title>
        <authorList>
            <person name="Mori T."/>
            <person name="Dohra H."/>
            <person name="Suzuki T."/>
            <person name="Kawagishi H."/>
            <person name="Hirai H."/>
        </authorList>
    </citation>
    <scope>NUCLEOTIDE SEQUENCE [LARGE SCALE GENOMIC DNA]</scope>
    <source>
        <strain evidence="3 4">YK-624</strain>
    </source>
</reference>
<proteinExistence type="predicted"/>
<dbReference type="AlphaFoldDB" id="A0A9P3LJ07"/>
<feature type="region of interest" description="Disordered" evidence="1">
    <location>
        <begin position="1"/>
        <end position="42"/>
    </location>
</feature>
<protein>
    <submittedName>
        <fullName evidence="3">Uncharacterized protein</fullName>
    </submittedName>
</protein>
<sequence>MSPPAVAGSDFGRPPPFAARHWHSNSDSSPHGGSGPAPRPPRGLGGGAVAGIVVAVLAVVLGAAAVGIYFCLRARRRRHEEADGTLRVVIKGRHSRLPSMRRPRDGAPRTVLPVYSKFATPTGPAPPARAHPTSTATTRTYSIAFTSIFASTAPPSEGFATPSSGPPSRGPSQSRSHVFAAIDERDEVH</sequence>
<comment type="caution">
    <text evidence="3">The sequence shown here is derived from an EMBL/GenBank/DDBJ whole genome shotgun (WGS) entry which is preliminary data.</text>
</comment>
<evidence type="ECO:0000313" key="4">
    <source>
        <dbReference type="Proteomes" id="UP000703269"/>
    </source>
</evidence>
<accession>A0A9P3LJ07</accession>
<evidence type="ECO:0000256" key="2">
    <source>
        <dbReference type="SAM" id="Phobius"/>
    </source>
</evidence>
<feature type="transmembrane region" description="Helical" evidence="2">
    <location>
        <begin position="48"/>
        <end position="72"/>
    </location>
</feature>
<dbReference type="EMBL" id="BPQB01000051">
    <property type="protein sequence ID" value="GJE95727.1"/>
    <property type="molecule type" value="Genomic_DNA"/>
</dbReference>
<feature type="region of interest" description="Disordered" evidence="1">
    <location>
        <begin position="152"/>
        <end position="189"/>
    </location>
</feature>
<organism evidence="3 4">
    <name type="scientific">Phanerochaete sordida</name>
    <dbReference type="NCBI Taxonomy" id="48140"/>
    <lineage>
        <taxon>Eukaryota</taxon>
        <taxon>Fungi</taxon>
        <taxon>Dikarya</taxon>
        <taxon>Basidiomycota</taxon>
        <taxon>Agaricomycotina</taxon>
        <taxon>Agaricomycetes</taxon>
        <taxon>Polyporales</taxon>
        <taxon>Phanerochaetaceae</taxon>
        <taxon>Phanerochaete</taxon>
    </lineage>
</organism>
<keyword evidence="2" id="KW-0472">Membrane</keyword>
<name>A0A9P3LJ07_9APHY</name>
<keyword evidence="4" id="KW-1185">Reference proteome</keyword>
<gene>
    <name evidence="3" type="ORF">PsYK624_119130</name>
</gene>
<keyword evidence="2" id="KW-1133">Transmembrane helix</keyword>
<evidence type="ECO:0000313" key="3">
    <source>
        <dbReference type="EMBL" id="GJE95727.1"/>
    </source>
</evidence>
<evidence type="ECO:0000256" key="1">
    <source>
        <dbReference type="SAM" id="MobiDB-lite"/>
    </source>
</evidence>
<keyword evidence="2" id="KW-0812">Transmembrane</keyword>